<sequence length="764" mass="88366">MHGLRLLLILLLIQQGRSKDFGAELLSRIVPETKPIEQELAVRELIERVLGERAANLFEVQVDKSLELRSYQIELLTTRKVRIAGWDGVSVCKGLHYYLKYALHKDVDWFKTQIELPDNLQLPNITYRSTSASAIVYYQNVCTWSYSFAWWNFAQWRRHIDWMALMGINLSLAPNQEHIWQQLYQELGLSAEEIAAHFAGPAFQAWQRMGNIRGWAGPLPPTYTRLQQLLQQQVLQAQRALGMSVALPAFAGHVPVAMRRIYPNASLTAMERWNHFPSSYCCSLFVEPSDPLFKQLATLFLQRVQQTYGSNHIYFSDPFNEMRPRLAEPAYVEATAKAIYESMHAVDAQAVWLLQGWMFLRTSFWSDALVQAFLTAVPLGNILALDLQSEQFPQYQRTYSYYGQPFVWCMLHNFGGTLGMFGSVEIINKGITAARRLPHGSMVGVGITPEGIGQNYVLYALTLERAWSDAELQLVDWFNYYAWTRYGVNDTRLAQAWQLLRGSVYSYYGLERMRGKYAINRRPSLGQTPWTWYNSSSIEQAWQLLLSANAIIPLEDDKYAMYAHDLVDITRQFLQQSADQLYVNLKSAYRKKQLQRFEYLGSKLLLLLDDLELILASSSHFLLGSWLQSSKQLAPTSQLRANFEFNARNQITAWGPDGQILDYASKQWSGLVADYYKPRWQLFLDAVTLALQSQRSFNATDYKLRVAKEIELPFSYETKEYPTHSIGDSWYISQQIYARWLDFSKDTQFLHYNCLPVNIRYTEF</sequence>
<accession>A0A0M3QTH2</accession>
<dbReference type="PANTHER" id="PTHR12872:SF1">
    <property type="entry name" value="ALPHA-N-ACETYLGLUCOSAMINIDASE"/>
    <property type="match status" value="1"/>
</dbReference>
<dbReference type="PANTHER" id="PTHR12872">
    <property type="entry name" value="ALPHA-N-ACETYLGLUCOSAMINIDASE"/>
    <property type="match status" value="1"/>
</dbReference>
<evidence type="ECO:0000313" key="6">
    <source>
        <dbReference type="EMBL" id="ALC38879.1"/>
    </source>
</evidence>
<dbReference type="OrthoDB" id="64736at2759"/>
<keyword evidence="1" id="KW-0378">Hydrolase</keyword>
<evidence type="ECO:0000259" key="3">
    <source>
        <dbReference type="Pfam" id="PF05089"/>
    </source>
</evidence>
<feature type="domain" description="Alpha-N-acetylglucosaminidase C-terminal" evidence="5">
    <location>
        <begin position="477"/>
        <end position="738"/>
    </location>
</feature>
<dbReference type="Pfam" id="PF12972">
    <property type="entry name" value="NAGLU_C"/>
    <property type="match status" value="1"/>
</dbReference>
<evidence type="ECO:0000259" key="4">
    <source>
        <dbReference type="Pfam" id="PF12971"/>
    </source>
</evidence>
<evidence type="ECO:0000313" key="7">
    <source>
        <dbReference type="Proteomes" id="UP000494163"/>
    </source>
</evidence>
<dbReference type="EMBL" id="CP012523">
    <property type="protein sequence ID" value="ALC38879.1"/>
    <property type="molecule type" value="Genomic_DNA"/>
</dbReference>
<gene>
    <name evidence="6" type="ORF">Dbus_chr2Lg964</name>
</gene>
<dbReference type="SMR" id="A0A0M3QTH2"/>
<protein>
    <submittedName>
        <fullName evidence="6">CG13397</fullName>
    </submittedName>
</protein>
<dbReference type="InterPro" id="IPR024240">
    <property type="entry name" value="NAGLU_N"/>
</dbReference>
<name>A0A0M3QTH2_DROBS</name>
<dbReference type="AlphaFoldDB" id="A0A0M3QTH2"/>
<keyword evidence="2" id="KW-0732">Signal</keyword>
<organism evidence="6 7">
    <name type="scientific">Drosophila busckii</name>
    <name type="common">Fruit fly</name>
    <dbReference type="NCBI Taxonomy" id="30019"/>
    <lineage>
        <taxon>Eukaryota</taxon>
        <taxon>Metazoa</taxon>
        <taxon>Ecdysozoa</taxon>
        <taxon>Arthropoda</taxon>
        <taxon>Hexapoda</taxon>
        <taxon>Insecta</taxon>
        <taxon>Pterygota</taxon>
        <taxon>Neoptera</taxon>
        <taxon>Endopterygota</taxon>
        <taxon>Diptera</taxon>
        <taxon>Brachycera</taxon>
        <taxon>Muscomorpha</taxon>
        <taxon>Ephydroidea</taxon>
        <taxon>Drosophilidae</taxon>
        <taxon>Drosophila</taxon>
    </lineage>
</organism>
<dbReference type="STRING" id="30019.A0A0M3QTH2"/>
<keyword evidence="7" id="KW-1185">Reference proteome</keyword>
<dbReference type="InterPro" id="IPR024732">
    <property type="entry name" value="NAGLU_C"/>
</dbReference>
<feature type="domain" description="Alpha-N-acetylglucosaminidase tim-barrel" evidence="3">
    <location>
        <begin position="137"/>
        <end position="468"/>
    </location>
</feature>
<dbReference type="Proteomes" id="UP000494163">
    <property type="component" value="Chromosome 2L"/>
</dbReference>
<proteinExistence type="predicted"/>
<evidence type="ECO:0000259" key="5">
    <source>
        <dbReference type="Pfam" id="PF12972"/>
    </source>
</evidence>
<dbReference type="OMA" id="YGQPFVW"/>
<feature type="chain" id="PRO_5005787952" evidence="2">
    <location>
        <begin position="19"/>
        <end position="764"/>
    </location>
</feature>
<reference evidence="6 7" key="1">
    <citation type="submission" date="2015-08" db="EMBL/GenBank/DDBJ databases">
        <title>Ancestral chromatin configuration constrains chromatin evolution on differentiating sex chromosomes in Drosophila.</title>
        <authorList>
            <person name="Zhou Q."/>
            <person name="Bachtrog D."/>
        </authorList>
    </citation>
    <scope>NUCLEOTIDE SEQUENCE [LARGE SCALE GENOMIC DNA]</scope>
    <source>
        <tissue evidence="6">Whole larvae</tissue>
    </source>
</reference>
<dbReference type="Gene3D" id="1.20.120.670">
    <property type="entry name" value="N-acetyl-b-d-glucoasminidase"/>
    <property type="match status" value="1"/>
</dbReference>
<dbReference type="Gene3D" id="3.30.379.10">
    <property type="entry name" value="Chitobiase/beta-hexosaminidase domain 2-like"/>
    <property type="match status" value="1"/>
</dbReference>
<evidence type="ECO:0000256" key="2">
    <source>
        <dbReference type="SAM" id="SignalP"/>
    </source>
</evidence>
<dbReference type="InterPro" id="IPR024733">
    <property type="entry name" value="NAGLU_tim-barrel"/>
</dbReference>
<dbReference type="Gene3D" id="3.20.20.80">
    <property type="entry name" value="Glycosidases"/>
    <property type="match status" value="1"/>
</dbReference>
<dbReference type="InterPro" id="IPR007781">
    <property type="entry name" value="NAGLU"/>
</dbReference>
<evidence type="ECO:0000256" key="1">
    <source>
        <dbReference type="ARBA" id="ARBA00022801"/>
    </source>
</evidence>
<feature type="domain" description="Alpha-N-acetylglucosaminidase N-terminal" evidence="4">
    <location>
        <begin position="41"/>
        <end position="123"/>
    </location>
</feature>
<feature type="signal peptide" evidence="2">
    <location>
        <begin position="1"/>
        <end position="18"/>
    </location>
</feature>
<dbReference type="InterPro" id="IPR029018">
    <property type="entry name" value="Hex-like_dom2"/>
</dbReference>
<dbReference type="Pfam" id="PF12971">
    <property type="entry name" value="NAGLU_N"/>
    <property type="match status" value="1"/>
</dbReference>
<dbReference type="GO" id="GO:0016787">
    <property type="term" value="F:hydrolase activity"/>
    <property type="evidence" value="ECO:0007669"/>
    <property type="project" value="UniProtKB-KW"/>
</dbReference>
<dbReference type="Pfam" id="PF05089">
    <property type="entry name" value="NAGLU"/>
    <property type="match status" value="1"/>
</dbReference>